<dbReference type="PANTHER" id="PTHR32196:SF21">
    <property type="entry name" value="ABC TRANSPORTER PERMEASE PROTEIN YPHD-RELATED"/>
    <property type="match status" value="1"/>
</dbReference>
<evidence type="ECO:0000256" key="1">
    <source>
        <dbReference type="ARBA" id="ARBA00004651"/>
    </source>
</evidence>
<name>A0ABT2T7I4_9FIRM</name>
<feature type="transmembrane region" description="Helical" evidence="8">
    <location>
        <begin position="296"/>
        <end position="314"/>
    </location>
</feature>
<feature type="transmembrane region" description="Helical" evidence="8">
    <location>
        <begin position="242"/>
        <end position="259"/>
    </location>
</feature>
<dbReference type="Pfam" id="PF02653">
    <property type="entry name" value="BPD_transp_2"/>
    <property type="match status" value="1"/>
</dbReference>
<keyword evidence="10" id="KW-1185">Reference proteome</keyword>
<evidence type="ECO:0000256" key="6">
    <source>
        <dbReference type="ARBA" id="ARBA00022989"/>
    </source>
</evidence>
<evidence type="ECO:0000256" key="7">
    <source>
        <dbReference type="ARBA" id="ARBA00023136"/>
    </source>
</evidence>
<evidence type="ECO:0000256" key="2">
    <source>
        <dbReference type="ARBA" id="ARBA00022448"/>
    </source>
</evidence>
<comment type="subcellular location">
    <subcellularLocation>
        <location evidence="1">Cell membrane</location>
        <topology evidence="1">Multi-pass membrane protein</topology>
    </subcellularLocation>
</comment>
<organism evidence="9 10">
    <name type="scientific">Faecalicatena acetigenes</name>
    <dbReference type="NCBI Taxonomy" id="2981790"/>
    <lineage>
        <taxon>Bacteria</taxon>
        <taxon>Bacillati</taxon>
        <taxon>Bacillota</taxon>
        <taxon>Clostridia</taxon>
        <taxon>Lachnospirales</taxon>
        <taxon>Lachnospiraceae</taxon>
        <taxon>Faecalicatena</taxon>
    </lineage>
</organism>
<dbReference type="PANTHER" id="PTHR32196">
    <property type="entry name" value="ABC TRANSPORTER PERMEASE PROTEIN YPHD-RELATED-RELATED"/>
    <property type="match status" value="1"/>
</dbReference>
<feature type="transmembrane region" description="Helical" evidence="8">
    <location>
        <begin position="125"/>
        <end position="142"/>
    </location>
</feature>
<keyword evidence="4" id="KW-0997">Cell inner membrane</keyword>
<evidence type="ECO:0000256" key="4">
    <source>
        <dbReference type="ARBA" id="ARBA00022519"/>
    </source>
</evidence>
<feature type="transmembrane region" description="Helical" evidence="8">
    <location>
        <begin position="271"/>
        <end position="290"/>
    </location>
</feature>
<evidence type="ECO:0000256" key="8">
    <source>
        <dbReference type="SAM" id="Phobius"/>
    </source>
</evidence>
<keyword evidence="5 8" id="KW-0812">Transmembrane</keyword>
<feature type="transmembrane region" description="Helical" evidence="8">
    <location>
        <begin position="162"/>
        <end position="183"/>
    </location>
</feature>
<evidence type="ECO:0000313" key="10">
    <source>
        <dbReference type="Proteomes" id="UP001652394"/>
    </source>
</evidence>
<keyword evidence="7 8" id="KW-0472">Membrane</keyword>
<dbReference type="Proteomes" id="UP001652394">
    <property type="component" value="Unassembled WGS sequence"/>
</dbReference>
<reference evidence="9 10" key="1">
    <citation type="journal article" date="2021" name="ISME Commun">
        <title>Automated analysis of genomic sequences facilitates high-throughput and comprehensive description of bacteria.</title>
        <authorList>
            <person name="Hitch T.C.A."/>
        </authorList>
    </citation>
    <scope>NUCLEOTIDE SEQUENCE [LARGE SCALE GENOMIC DNA]</scope>
    <source>
        <strain evidence="9 10">H2_18</strain>
    </source>
</reference>
<dbReference type="RefSeq" id="WP_059067652.1">
    <property type="nucleotide sequence ID" value="NZ_JAOQJX010000001.1"/>
</dbReference>
<comment type="caution">
    <text evidence="9">The sequence shown here is derived from an EMBL/GenBank/DDBJ whole genome shotgun (WGS) entry which is preliminary data.</text>
</comment>
<evidence type="ECO:0000256" key="3">
    <source>
        <dbReference type="ARBA" id="ARBA00022475"/>
    </source>
</evidence>
<feature type="transmembrane region" description="Helical" evidence="8">
    <location>
        <begin position="50"/>
        <end position="74"/>
    </location>
</feature>
<feature type="transmembrane region" description="Helical" evidence="8">
    <location>
        <begin position="212"/>
        <end position="236"/>
    </location>
</feature>
<accession>A0ABT2T7I4</accession>
<protein>
    <submittedName>
        <fullName evidence="9">ABC transporter permease</fullName>
    </submittedName>
</protein>
<proteinExistence type="predicted"/>
<dbReference type="CDD" id="cd06579">
    <property type="entry name" value="TM_PBP1_transp_AraH_like"/>
    <property type="match status" value="1"/>
</dbReference>
<feature type="transmembrane region" description="Helical" evidence="8">
    <location>
        <begin position="12"/>
        <end position="29"/>
    </location>
</feature>
<gene>
    <name evidence="9" type="ORF">OCV51_00825</name>
</gene>
<keyword evidence="3" id="KW-1003">Cell membrane</keyword>
<keyword evidence="2" id="KW-0813">Transport</keyword>
<sequence length="320" mass="34021">MKTWIKTRDKNTLSLFLLALAIFIIMGILSPKQFLGITNLQGMCVQFPEYGIMSIGMMICMMAGGIDLSLVGIANLTSILATVCMTSLPGATGIAIGLITALAAGGACGMINSVFIGILKIPPMLITLCGLQLYTGIGLAITKGPALTGLPTEISLITNGTIAGIPIILIIYIVVVVVMSYFLTQTIYGQELCFYGCNNKASRYSGIDNLKVIFKTYILSGILGSICGIIMISHYNSAKSDYGNTYTLLTLLIAVLGGTSPNGGKGKVSGVVMATLLLQIVSSSFNILRVNSYIKTFVWGMILIVVMVLGYLIHQKEETV</sequence>
<dbReference type="InterPro" id="IPR001851">
    <property type="entry name" value="ABC_transp_permease"/>
</dbReference>
<keyword evidence="6 8" id="KW-1133">Transmembrane helix</keyword>
<evidence type="ECO:0000313" key="9">
    <source>
        <dbReference type="EMBL" id="MCU6746215.1"/>
    </source>
</evidence>
<dbReference type="EMBL" id="JAOQJX010000001">
    <property type="protein sequence ID" value="MCU6746215.1"/>
    <property type="molecule type" value="Genomic_DNA"/>
</dbReference>
<evidence type="ECO:0000256" key="5">
    <source>
        <dbReference type="ARBA" id="ARBA00022692"/>
    </source>
</evidence>